<dbReference type="Pfam" id="PF00501">
    <property type="entry name" value="AMP-binding"/>
    <property type="match status" value="1"/>
</dbReference>
<dbReference type="SUPFAM" id="SSF56801">
    <property type="entry name" value="Acetyl-CoA synthetase-like"/>
    <property type="match status" value="1"/>
</dbReference>
<dbReference type="PANTHER" id="PTHR43201:SF5">
    <property type="entry name" value="MEDIUM-CHAIN ACYL-COA LIGASE ACSF2, MITOCHONDRIAL"/>
    <property type="match status" value="1"/>
</dbReference>
<keyword evidence="2" id="KW-0436">Ligase</keyword>
<dbReference type="AlphaFoldDB" id="A0A370B441"/>
<feature type="compositionally biased region" description="Low complexity" evidence="3">
    <location>
        <begin position="655"/>
        <end position="671"/>
    </location>
</feature>
<dbReference type="InterPro" id="IPR000873">
    <property type="entry name" value="AMP-dep_synth/lig_dom"/>
</dbReference>
<evidence type="ECO:0000313" key="6">
    <source>
        <dbReference type="Proteomes" id="UP000253741"/>
    </source>
</evidence>
<dbReference type="Proteomes" id="UP000253741">
    <property type="component" value="Unassembled WGS sequence"/>
</dbReference>
<dbReference type="Gene3D" id="3.40.50.12780">
    <property type="entry name" value="N-terminal domain of ligase-like"/>
    <property type="match status" value="1"/>
</dbReference>
<feature type="compositionally biased region" description="Gly residues" evidence="3">
    <location>
        <begin position="675"/>
        <end position="705"/>
    </location>
</feature>
<comment type="similarity">
    <text evidence="1">Belongs to the ATP-dependent AMP-binding enzyme family.</text>
</comment>
<dbReference type="EMBL" id="QQNA01000147">
    <property type="protein sequence ID" value="RDG36607.1"/>
    <property type="molecule type" value="Genomic_DNA"/>
</dbReference>
<name>A0A370B441_9ACTN</name>
<keyword evidence="6" id="KW-1185">Reference proteome</keyword>
<dbReference type="PROSITE" id="PS00455">
    <property type="entry name" value="AMP_BINDING"/>
    <property type="match status" value="1"/>
</dbReference>
<reference evidence="5 6" key="1">
    <citation type="submission" date="2018-07" db="EMBL/GenBank/DDBJ databases">
        <title>Streptomyces species from bats.</title>
        <authorList>
            <person name="Dunlap C."/>
        </authorList>
    </citation>
    <scope>NUCLEOTIDE SEQUENCE [LARGE SCALE GENOMIC DNA]</scope>
    <source>
        <strain evidence="5 6">AC230</strain>
    </source>
</reference>
<evidence type="ECO:0000313" key="5">
    <source>
        <dbReference type="EMBL" id="RDG36607.1"/>
    </source>
</evidence>
<dbReference type="GO" id="GO:0006631">
    <property type="term" value="P:fatty acid metabolic process"/>
    <property type="evidence" value="ECO:0007669"/>
    <property type="project" value="TreeGrafter"/>
</dbReference>
<dbReference type="InterPro" id="IPR020845">
    <property type="entry name" value="AMP-binding_CS"/>
</dbReference>
<sequence length="705" mass="74586">MAQQLERHARAFPDRVAIVYPDGRDAAGGVRYAELTYGRLQERVERLAAGLAREGIGRGTRTVVMTRPGPDLYALLYALFRVGAVPVTVDPGMGVRRMLHCYRSVGAEAFIGPPVAHAVRVFSPRTFRTVRTRVTVGRRWFWGGPTLERLGRHEAAAEPAGPTEPGPSGTDLLMIGFTTGSTGPAKGVEYTHRMGRAIADSIRDTHGYGADDVSLITLPMYGVFDLRSGSTLVLAPVDPTKVAQADPAPLTEAMTRFRVNTMIASPALLRILAGHLERHPVPLPDLDRVIAGGAPTSPDVIARLRGALHERAAVHVTYGATEVLPIASIESAEIQAETAALGARGEGACVGRPATGVDIRLVRVTDGPLPRWTDGLAVAEGEIGEIAVAGDLVSARYHRDPAADAQHKIHEETADGAGRVWHRTGDLGHLDHAGRLWFSGRRTQRVTTAGGDLHTVGCEGVFHSHPLVRRTALVGVGEPGAQRPVLCVETEDGVDQGEWERLVPRLRLLAEAQPMTKGIEVFLRHPSFPVDVRHNAKIGREELSRWAAQQLASRGPGASAATGTPAARRRMWALRSIPLIGWAYLGAGLLVPLDQPVLVALWWIDAFLSVVVHAAQIPFALPRGRAVGRGPAATAALTMLYGAAWWKTLPRPAPEGATGAAAGTGSAAPREGAGVREGAGSSEGAGVREGAGSPGGAGVREGAGS</sequence>
<dbReference type="OrthoDB" id="812569at2"/>
<dbReference type="PANTHER" id="PTHR43201">
    <property type="entry name" value="ACYL-COA SYNTHETASE"/>
    <property type="match status" value="1"/>
</dbReference>
<dbReference type="InterPro" id="IPR042099">
    <property type="entry name" value="ANL_N_sf"/>
</dbReference>
<dbReference type="GO" id="GO:0031956">
    <property type="term" value="F:medium-chain fatty acid-CoA ligase activity"/>
    <property type="evidence" value="ECO:0007669"/>
    <property type="project" value="TreeGrafter"/>
</dbReference>
<accession>A0A370B441</accession>
<protein>
    <recommendedName>
        <fullName evidence="4">AMP-dependent synthetase/ligase domain-containing protein</fullName>
    </recommendedName>
</protein>
<proteinExistence type="inferred from homology"/>
<evidence type="ECO:0000256" key="1">
    <source>
        <dbReference type="ARBA" id="ARBA00006432"/>
    </source>
</evidence>
<feature type="region of interest" description="Disordered" evidence="3">
    <location>
        <begin position="655"/>
        <end position="705"/>
    </location>
</feature>
<evidence type="ECO:0000256" key="3">
    <source>
        <dbReference type="SAM" id="MobiDB-lite"/>
    </source>
</evidence>
<gene>
    <name evidence="5" type="ORF">DVH02_19150</name>
</gene>
<evidence type="ECO:0000256" key="2">
    <source>
        <dbReference type="ARBA" id="ARBA00022598"/>
    </source>
</evidence>
<comment type="caution">
    <text evidence="5">The sequence shown here is derived from an EMBL/GenBank/DDBJ whole genome shotgun (WGS) entry which is preliminary data.</text>
</comment>
<feature type="domain" description="AMP-dependent synthetase/ligase" evidence="4">
    <location>
        <begin position="5"/>
        <end position="397"/>
    </location>
</feature>
<organism evidence="5 6">
    <name type="scientific">Streptomyces corynorhini</name>
    <dbReference type="NCBI Taxonomy" id="2282652"/>
    <lineage>
        <taxon>Bacteria</taxon>
        <taxon>Bacillati</taxon>
        <taxon>Actinomycetota</taxon>
        <taxon>Actinomycetes</taxon>
        <taxon>Kitasatosporales</taxon>
        <taxon>Streptomycetaceae</taxon>
        <taxon>Streptomyces</taxon>
    </lineage>
</organism>
<dbReference type="NCBIfam" id="NF006754">
    <property type="entry name" value="PRK09274.1"/>
    <property type="match status" value="1"/>
</dbReference>
<evidence type="ECO:0000259" key="4">
    <source>
        <dbReference type="Pfam" id="PF00501"/>
    </source>
</evidence>